<sequence>MVSHPVNETSVESKTLLAQQLVPPKQYAVYLLNDDFTPMDFVMYVLQNIFFMDESQAFALMMMVHEQGKGLCGIYSWDIATTKQSQVMDLAFDNEHPLQCTVEEAVV</sequence>
<dbReference type="SUPFAM" id="SSF54736">
    <property type="entry name" value="ClpS-like"/>
    <property type="match status" value="1"/>
</dbReference>
<dbReference type="GO" id="GO:0008233">
    <property type="term" value="F:peptidase activity"/>
    <property type="evidence" value="ECO:0007669"/>
    <property type="project" value="UniProtKB-KW"/>
</dbReference>
<evidence type="ECO:0000313" key="3">
    <source>
        <dbReference type="EMBL" id="UOO93734.1"/>
    </source>
</evidence>
<dbReference type="InterPro" id="IPR014719">
    <property type="entry name" value="Ribosomal_bL12_C/ClpS-like"/>
</dbReference>
<dbReference type="Pfam" id="PF02617">
    <property type="entry name" value="ClpS"/>
    <property type="match status" value="1"/>
</dbReference>
<evidence type="ECO:0000256" key="1">
    <source>
        <dbReference type="HAMAP-Rule" id="MF_00302"/>
    </source>
</evidence>
<comment type="function">
    <text evidence="1">Involved in the modulation of the specificity of the ClpAP-mediated ATP-dependent protein degradation.</text>
</comment>
<organism evidence="3 4">
    <name type="scientific">Vitreoscilla stercoraria</name>
    <dbReference type="NCBI Taxonomy" id="61"/>
    <lineage>
        <taxon>Bacteria</taxon>
        <taxon>Pseudomonadati</taxon>
        <taxon>Pseudomonadota</taxon>
        <taxon>Betaproteobacteria</taxon>
        <taxon>Neisseriales</taxon>
        <taxon>Neisseriaceae</taxon>
        <taxon>Vitreoscilla</taxon>
    </lineage>
</organism>
<feature type="domain" description="Adaptor protein ClpS core" evidence="2">
    <location>
        <begin position="23"/>
        <end position="101"/>
    </location>
</feature>
<accession>A0ABY4EEG8</accession>
<gene>
    <name evidence="1 3" type="primary">clpS</name>
    <name evidence="3" type="ORF">LVJ81_10400</name>
</gene>
<reference evidence="3" key="2">
    <citation type="journal article" date="2022" name="Res Sq">
        <title>Evolution of multicellular longitudinally dividing oral cavity symbionts (Neisseriaceae).</title>
        <authorList>
            <person name="Nyongesa S."/>
            <person name="Weber P."/>
            <person name="Bernet E."/>
            <person name="Pullido F."/>
            <person name="Nieckarz M."/>
            <person name="Delaby M."/>
            <person name="Nieves C."/>
            <person name="Viehboeck T."/>
            <person name="Krause N."/>
            <person name="Rivera-Millot A."/>
            <person name="Nakamura A."/>
            <person name="Vischer N."/>
            <person name="VanNieuwenhze M."/>
            <person name="Brun Y."/>
            <person name="Cava F."/>
            <person name="Bulgheresi S."/>
            <person name="Veyrier F."/>
        </authorList>
    </citation>
    <scope>NUCLEOTIDE SEQUENCE</scope>
    <source>
        <strain evidence="3">SAG 1488-6</strain>
    </source>
</reference>
<keyword evidence="3" id="KW-0645">Protease</keyword>
<evidence type="ECO:0000313" key="4">
    <source>
        <dbReference type="Proteomes" id="UP000832034"/>
    </source>
</evidence>
<keyword evidence="4" id="KW-1185">Reference proteome</keyword>
<dbReference type="InterPro" id="IPR022935">
    <property type="entry name" value="ClpS"/>
</dbReference>
<evidence type="ECO:0000259" key="2">
    <source>
        <dbReference type="Pfam" id="PF02617"/>
    </source>
</evidence>
<comment type="similarity">
    <text evidence="1">Belongs to the ClpS family.</text>
</comment>
<dbReference type="NCBIfam" id="NF000672">
    <property type="entry name" value="PRK00033.1-5"/>
    <property type="match status" value="1"/>
</dbReference>
<protein>
    <recommendedName>
        <fullName evidence="1">ATP-dependent Clp protease adapter protein ClpS</fullName>
    </recommendedName>
</protein>
<comment type="subunit">
    <text evidence="1">Binds to the N-terminal domain of the chaperone ClpA.</text>
</comment>
<dbReference type="Proteomes" id="UP000832034">
    <property type="component" value="Chromosome"/>
</dbReference>
<dbReference type="Gene3D" id="3.30.1390.10">
    <property type="match status" value="1"/>
</dbReference>
<dbReference type="RefSeq" id="WP_019959298.1">
    <property type="nucleotide sequence ID" value="NZ_CP091512.1"/>
</dbReference>
<reference evidence="3" key="1">
    <citation type="submission" date="2021-12" db="EMBL/GenBank/DDBJ databases">
        <authorList>
            <person name="Veyrier F.J."/>
        </authorList>
    </citation>
    <scope>NUCLEOTIDE SEQUENCE</scope>
    <source>
        <strain evidence="3">SAG 1488-6</strain>
    </source>
</reference>
<dbReference type="EMBL" id="CP091512">
    <property type="protein sequence ID" value="UOO93734.1"/>
    <property type="molecule type" value="Genomic_DNA"/>
</dbReference>
<proteinExistence type="inferred from homology"/>
<keyword evidence="3" id="KW-0378">Hydrolase</keyword>
<dbReference type="HAMAP" id="MF_00302">
    <property type="entry name" value="ClpS"/>
    <property type="match status" value="1"/>
</dbReference>
<dbReference type="GO" id="GO:0006508">
    <property type="term" value="P:proteolysis"/>
    <property type="evidence" value="ECO:0007669"/>
    <property type="project" value="UniProtKB-KW"/>
</dbReference>
<name>A0ABY4EEG8_VITST</name>
<dbReference type="InterPro" id="IPR003769">
    <property type="entry name" value="ClpS_core"/>
</dbReference>